<reference evidence="1" key="2">
    <citation type="submission" date="2020-09" db="EMBL/GenBank/DDBJ databases">
        <authorList>
            <person name="Sun Q."/>
            <person name="Zhou Y."/>
        </authorList>
    </citation>
    <scope>NUCLEOTIDE SEQUENCE</scope>
    <source>
        <strain evidence="1">CGMCC 1.15478</strain>
    </source>
</reference>
<gene>
    <name evidence="1" type="ORF">GCM10011410_16840</name>
</gene>
<evidence type="ECO:0000313" key="1">
    <source>
        <dbReference type="EMBL" id="GGC64974.1"/>
    </source>
</evidence>
<reference evidence="1" key="1">
    <citation type="journal article" date="2014" name="Int. J. Syst. Evol. Microbiol.">
        <title>Complete genome sequence of Corynebacterium casei LMG S-19264T (=DSM 44701T), isolated from a smear-ripened cheese.</title>
        <authorList>
            <consortium name="US DOE Joint Genome Institute (JGI-PGF)"/>
            <person name="Walter F."/>
            <person name="Albersmeier A."/>
            <person name="Kalinowski J."/>
            <person name="Ruckert C."/>
        </authorList>
    </citation>
    <scope>NUCLEOTIDE SEQUENCE</scope>
    <source>
        <strain evidence="1">CGMCC 1.15478</strain>
    </source>
</reference>
<proteinExistence type="predicted"/>
<keyword evidence="2" id="KW-1185">Reference proteome</keyword>
<sequence length="95" mass="10070">MGVSEAGITRDVSDVVHAAAGCAHGAATILASAPPLTGEGNVSAAWADWCSRVDQWARSRAERAHAVEVFMQHLRDTDAENASQIRRCGAGWLQL</sequence>
<accession>A0A916U985</accession>
<evidence type="ECO:0000313" key="2">
    <source>
        <dbReference type="Proteomes" id="UP000641514"/>
    </source>
</evidence>
<organism evidence="1 2">
    <name type="scientific">Hoyosella rhizosphaerae</name>
    <dbReference type="NCBI Taxonomy" id="1755582"/>
    <lineage>
        <taxon>Bacteria</taxon>
        <taxon>Bacillati</taxon>
        <taxon>Actinomycetota</taxon>
        <taxon>Actinomycetes</taxon>
        <taxon>Mycobacteriales</taxon>
        <taxon>Hoyosellaceae</taxon>
        <taxon>Hoyosella</taxon>
    </lineage>
</organism>
<dbReference type="AlphaFoldDB" id="A0A916U985"/>
<dbReference type="RefSeq" id="WP_188673207.1">
    <property type="nucleotide sequence ID" value="NZ_BMJH01000002.1"/>
</dbReference>
<name>A0A916U985_9ACTN</name>
<protein>
    <submittedName>
        <fullName evidence="1">Uncharacterized protein</fullName>
    </submittedName>
</protein>
<dbReference type="EMBL" id="BMJH01000002">
    <property type="protein sequence ID" value="GGC64974.1"/>
    <property type="molecule type" value="Genomic_DNA"/>
</dbReference>
<comment type="caution">
    <text evidence="1">The sequence shown here is derived from an EMBL/GenBank/DDBJ whole genome shotgun (WGS) entry which is preliminary data.</text>
</comment>
<dbReference type="Proteomes" id="UP000641514">
    <property type="component" value="Unassembled WGS sequence"/>
</dbReference>